<organism evidence="2 3">
    <name type="scientific">Thalassovita taeanensis</name>
    <dbReference type="NCBI Taxonomy" id="657014"/>
    <lineage>
        <taxon>Bacteria</taxon>
        <taxon>Pseudomonadati</taxon>
        <taxon>Pseudomonadota</taxon>
        <taxon>Alphaproteobacteria</taxon>
        <taxon>Rhodobacterales</taxon>
        <taxon>Roseobacteraceae</taxon>
        <taxon>Thalassovita</taxon>
    </lineage>
</organism>
<evidence type="ECO:0000313" key="2">
    <source>
        <dbReference type="EMBL" id="SEQ78000.1"/>
    </source>
</evidence>
<evidence type="ECO:0000256" key="1">
    <source>
        <dbReference type="SAM" id="MobiDB-lite"/>
    </source>
</evidence>
<feature type="region of interest" description="Disordered" evidence="1">
    <location>
        <begin position="183"/>
        <end position="207"/>
    </location>
</feature>
<evidence type="ECO:0000313" key="3">
    <source>
        <dbReference type="Proteomes" id="UP000198634"/>
    </source>
</evidence>
<keyword evidence="3" id="KW-1185">Reference proteome</keyword>
<sequence length="257" mass="28975">MTCAKVRLKAPLRRGLTRSHAHKSHNQDHVVVVQFWYAYLPEGSSKMSWQKISRPTVPNQRGRERRDCIKIGSLAAFQNSRTISYGVPLDKRKQRAVSSLCLGAAPVDQLNCHRHLHSRPLPRRNRMERGPDQKSTLNRIRLNLKSVRTCATLASGRPIPNLLSPLITLFCADHSDCEKASTRTERLLPDPTAPHPSRFHPKREQVSDDSATARDWIRLFGQGYWHISAYALTRLLAAPEAAKSASPPIRDTILCAT</sequence>
<dbReference type="Proteomes" id="UP000198634">
    <property type="component" value="Unassembled WGS sequence"/>
</dbReference>
<dbReference type="AlphaFoldDB" id="A0A1H9ITT3"/>
<name>A0A1H9ITT3_9RHOB</name>
<dbReference type="EMBL" id="FOEP01000013">
    <property type="protein sequence ID" value="SEQ78000.1"/>
    <property type="molecule type" value="Genomic_DNA"/>
</dbReference>
<protein>
    <submittedName>
        <fullName evidence="2">Uncharacterized protein</fullName>
    </submittedName>
</protein>
<gene>
    <name evidence="2" type="ORF">SAMN04488092_11314</name>
</gene>
<reference evidence="2 3" key="1">
    <citation type="submission" date="2016-10" db="EMBL/GenBank/DDBJ databases">
        <authorList>
            <person name="de Groot N.N."/>
        </authorList>
    </citation>
    <scope>NUCLEOTIDE SEQUENCE [LARGE SCALE GENOMIC DNA]</scope>
    <source>
        <strain evidence="2 3">DSM 22007</strain>
    </source>
</reference>
<accession>A0A1H9ITT3</accession>
<proteinExistence type="predicted"/>